<evidence type="ECO:0000256" key="2">
    <source>
        <dbReference type="ARBA" id="ARBA00023110"/>
    </source>
</evidence>
<proteinExistence type="predicted"/>
<evidence type="ECO:0000259" key="4">
    <source>
        <dbReference type="Pfam" id="PF00160"/>
    </source>
</evidence>
<dbReference type="InterPro" id="IPR029000">
    <property type="entry name" value="Cyclophilin-like_dom_sf"/>
</dbReference>
<keyword evidence="6" id="KW-1185">Reference proteome</keyword>
<dbReference type="PANTHER" id="PTHR45625">
    <property type="entry name" value="PEPTIDYL-PROLYL CIS-TRANS ISOMERASE-RELATED"/>
    <property type="match status" value="1"/>
</dbReference>
<organism evidence="5 6">
    <name type="scientific">Pseudo-nitzschia multistriata</name>
    <dbReference type="NCBI Taxonomy" id="183589"/>
    <lineage>
        <taxon>Eukaryota</taxon>
        <taxon>Sar</taxon>
        <taxon>Stramenopiles</taxon>
        <taxon>Ochrophyta</taxon>
        <taxon>Bacillariophyta</taxon>
        <taxon>Bacillariophyceae</taxon>
        <taxon>Bacillariophycidae</taxon>
        <taxon>Bacillariales</taxon>
        <taxon>Bacillariaceae</taxon>
        <taxon>Pseudo-nitzschia</taxon>
    </lineage>
</organism>
<dbReference type="EMBL" id="CAACVS010000690">
    <property type="protein sequence ID" value="VEU45164.1"/>
    <property type="molecule type" value="Genomic_DNA"/>
</dbReference>
<name>A0A448ZT42_9STRA</name>
<sequence length="119" mass="13407">MATIVEFETTEGNFKAELFTEKMPITCGNFLDLIERKFYDGLYIHRITPQFCVQFGCPYALNPHVYYGTLDDDAGKGSGPPDTSYKSCNGYDIVKKIEAVETLSEQPVEPIQLVSVRKI</sequence>
<evidence type="ECO:0000256" key="1">
    <source>
        <dbReference type="ARBA" id="ARBA00013194"/>
    </source>
</evidence>
<gene>
    <name evidence="5" type="ORF">PSNMU_V1.4_AUG-EV-PASAV3_0123200</name>
</gene>
<dbReference type="AlphaFoldDB" id="A0A448ZT42"/>
<dbReference type="InterPro" id="IPR044666">
    <property type="entry name" value="Cyclophilin_A-like"/>
</dbReference>
<evidence type="ECO:0000256" key="3">
    <source>
        <dbReference type="ARBA" id="ARBA00023235"/>
    </source>
</evidence>
<dbReference type="GO" id="GO:0003755">
    <property type="term" value="F:peptidyl-prolyl cis-trans isomerase activity"/>
    <property type="evidence" value="ECO:0007669"/>
    <property type="project" value="UniProtKB-KW"/>
</dbReference>
<feature type="domain" description="PPIase cyclophilin-type" evidence="4">
    <location>
        <begin position="5"/>
        <end position="63"/>
    </location>
</feature>
<evidence type="ECO:0000313" key="6">
    <source>
        <dbReference type="Proteomes" id="UP000291116"/>
    </source>
</evidence>
<protein>
    <recommendedName>
        <fullName evidence="1">peptidylprolyl isomerase</fullName>
        <ecNumber evidence="1">5.2.1.8</ecNumber>
    </recommendedName>
</protein>
<dbReference type="InterPro" id="IPR002130">
    <property type="entry name" value="Cyclophilin-type_PPIase_dom"/>
</dbReference>
<dbReference type="PANTHER" id="PTHR45625:SF4">
    <property type="entry name" value="PEPTIDYLPROLYL ISOMERASE DOMAIN AND WD REPEAT-CONTAINING PROTEIN 1"/>
    <property type="match status" value="1"/>
</dbReference>
<accession>A0A448ZT42</accession>
<keyword evidence="3" id="KW-0413">Isomerase</keyword>
<dbReference type="SUPFAM" id="SSF50891">
    <property type="entry name" value="Cyclophilin-like"/>
    <property type="match status" value="1"/>
</dbReference>
<reference evidence="5 6" key="1">
    <citation type="submission" date="2019-01" db="EMBL/GenBank/DDBJ databases">
        <authorList>
            <person name="Ferrante I. M."/>
        </authorList>
    </citation>
    <scope>NUCLEOTIDE SEQUENCE [LARGE SCALE GENOMIC DNA]</scope>
    <source>
        <strain evidence="5 6">B856</strain>
    </source>
</reference>
<dbReference type="Proteomes" id="UP000291116">
    <property type="component" value="Unassembled WGS sequence"/>
</dbReference>
<keyword evidence="2" id="KW-0697">Rotamase</keyword>
<dbReference type="Pfam" id="PF00160">
    <property type="entry name" value="Pro_isomerase"/>
    <property type="match status" value="1"/>
</dbReference>
<evidence type="ECO:0000313" key="5">
    <source>
        <dbReference type="EMBL" id="VEU45164.1"/>
    </source>
</evidence>
<dbReference type="EC" id="5.2.1.8" evidence="1"/>
<dbReference type="Gene3D" id="2.40.100.10">
    <property type="entry name" value="Cyclophilin-like"/>
    <property type="match status" value="1"/>
</dbReference>
<dbReference type="OrthoDB" id="10259919at2759"/>